<dbReference type="GO" id="GO:0099402">
    <property type="term" value="P:plant organ development"/>
    <property type="evidence" value="ECO:0007669"/>
    <property type="project" value="UniProtKB-ARBA"/>
</dbReference>
<keyword evidence="11" id="KW-0456">Lyase</keyword>
<dbReference type="InterPro" id="IPR048283">
    <property type="entry name" value="AdoMetDC-like"/>
</dbReference>
<evidence type="ECO:0000256" key="6">
    <source>
        <dbReference type="ARBA" id="ARBA00022793"/>
    </source>
</evidence>
<evidence type="ECO:0000256" key="4">
    <source>
        <dbReference type="ARBA" id="ARBA00012357"/>
    </source>
</evidence>
<comment type="catalytic activity">
    <reaction evidence="14">
        <text>S-adenosyl-L-methionine + H(+) = S-adenosyl 3-(methylsulfanyl)propylamine + CO2</text>
        <dbReference type="Rhea" id="RHEA:15981"/>
        <dbReference type="ChEBI" id="CHEBI:15378"/>
        <dbReference type="ChEBI" id="CHEBI:16526"/>
        <dbReference type="ChEBI" id="CHEBI:57443"/>
        <dbReference type="ChEBI" id="CHEBI:59789"/>
        <dbReference type="EC" id="4.1.1.50"/>
    </reaction>
</comment>
<dbReference type="STRING" id="13333.W1PB32"/>
<evidence type="ECO:0000256" key="5">
    <source>
        <dbReference type="ARBA" id="ARBA00022691"/>
    </source>
</evidence>
<keyword evidence="13" id="KW-0670">Pyruvate</keyword>
<comment type="similarity">
    <text evidence="3">Belongs to the eukaryotic AdoMetDC family.</text>
</comment>
<keyword evidence="9" id="KW-0620">Polyamine biosynthesis</keyword>
<dbReference type="Gramene" id="ERN07117">
    <property type="protein sequence ID" value="ERN07117"/>
    <property type="gene ID" value="AMTR_s00019p00109640"/>
</dbReference>
<dbReference type="PANTHER" id="PTHR11570">
    <property type="entry name" value="S-ADENOSYLMETHIONINE DECARBOXYLASE"/>
    <property type="match status" value="1"/>
</dbReference>
<dbReference type="InterPro" id="IPR016067">
    <property type="entry name" value="S-AdoMet_deCO2ase_core"/>
</dbReference>
<evidence type="ECO:0000256" key="8">
    <source>
        <dbReference type="ARBA" id="ARBA00023066"/>
    </source>
</evidence>
<feature type="region of interest" description="Disordered" evidence="15">
    <location>
        <begin position="358"/>
        <end position="389"/>
    </location>
</feature>
<dbReference type="UniPathway" id="UPA00331">
    <property type="reaction ID" value="UER00451"/>
</dbReference>
<keyword evidence="6" id="KW-0210">Decarboxylase</keyword>
<evidence type="ECO:0000256" key="9">
    <source>
        <dbReference type="ARBA" id="ARBA00023115"/>
    </source>
</evidence>
<dbReference type="PROSITE" id="PS01336">
    <property type="entry name" value="ADOMETDC"/>
    <property type="match status" value="1"/>
</dbReference>
<keyword evidence="8" id="KW-0745">Spermidine biosynthesis</keyword>
<dbReference type="EC" id="4.1.1.50" evidence="4"/>
<dbReference type="Proteomes" id="UP000017836">
    <property type="component" value="Unassembled WGS sequence"/>
</dbReference>
<evidence type="ECO:0000256" key="13">
    <source>
        <dbReference type="ARBA" id="ARBA00023317"/>
    </source>
</evidence>
<dbReference type="eggNOG" id="KOG0788">
    <property type="taxonomic scope" value="Eukaryota"/>
</dbReference>
<dbReference type="GO" id="GO:0004014">
    <property type="term" value="F:adenosylmethionine decarboxylase activity"/>
    <property type="evidence" value="ECO:0000318"/>
    <property type="project" value="GO_Central"/>
</dbReference>
<evidence type="ECO:0000256" key="1">
    <source>
        <dbReference type="ARBA" id="ARBA00001928"/>
    </source>
</evidence>
<feature type="compositionally biased region" description="Basic and acidic residues" evidence="15">
    <location>
        <begin position="371"/>
        <end position="389"/>
    </location>
</feature>
<proteinExistence type="inferred from homology"/>
<evidence type="ECO:0000256" key="2">
    <source>
        <dbReference type="ARBA" id="ARBA00004911"/>
    </source>
</evidence>
<dbReference type="HOGENOM" id="CLU_023050_2_0_1"/>
<evidence type="ECO:0000256" key="14">
    <source>
        <dbReference type="ARBA" id="ARBA00048112"/>
    </source>
</evidence>
<keyword evidence="7" id="KW-0068">Autocatalytic cleavage</keyword>
<dbReference type="GO" id="GO:0006597">
    <property type="term" value="P:spermine biosynthetic process"/>
    <property type="evidence" value="ECO:0000318"/>
    <property type="project" value="GO_Central"/>
</dbReference>
<evidence type="ECO:0000256" key="15">
    <source>
        <dbReference type="SAM" id="MobiDB-lite"/>
    </source>
</evidence>
<keyword evidence="10" id="KW-0865">Zymogen</keyword>
<dbReference type="OrthoDB" id="1068353at2759"/>
<dbReference type="FunFam" id="3.30.360.50:FF:000001">
    <property type="entry name" value="S-adenosylmethionine decarboxylase proenzyme"/>
    <property type="match status" value="1"/>
</dbReference>
<accession>W1PB32</accession>
<keyword evidence="17" id="KW-1185">Reference proteome</keyword>
<dbReference type="SUPFAM" id="SSF56276">
    <property type="entry name" value="S-adenosylmethionine decarboxylase"/>
    <property type="match status" value="1"/>
</dbReference>
<reference evidence="17" key="1">
    <citation type="journal article" date="2013" name="Science">
        <title>The Amborella genome and the evolution of flowering plants.</title>
        <authorList>
            <consortium name="Amborella Genome Project"/>
        </authorList>
    </citation>
    <scope>NUCLEOTIDE SEQUENCE [LARGE SCALE GENOMIC DNA]</scope>
</reference>
<dbReference type="Gene3D" id="3.60.90.10">
    <property type="entry name" value="S-adenosylmethionine decarboxylase"/>
    <property type="match status" value="1"/>
</dbReference>
<evidence type="ECO:0000256" key="7">
    <source>
        <dbReference type="ARBA" id="ARBA00022813"/>
    </source>
</evidence>
<protein>
    <recommendedName>
        <fullName evidence="4">adenosylmethionine decarboxylase</fullName>
        <ecNumber evidence="4">4.1.1.50</ecNumber>
    </recommendedName>
</protein>
<keyword evidence="12" id="KW-0704">Schiff base</keyword>
<sequence length="399" mass="43989">MALNTSPIGFEGFEKRLEIIFSEPPVFADPKGLGLRALSRAQIDEILDSARCTIVDSLSNEFLDSYVLSESSFFVYPDKVILKTCGTTKLLLSIPLIVKHAGSLSLTPIFVKYSRGSFIFPGVQPAPHRSFSEEISMLDGHFSPLLKSEAYVIGDPSKPARNWHVYVASAPHIPPQVCTLEMCMTGLDHKQASVFYKSDINSASSMTRDSGIKDILPSFKINDFMFDPCGYSMNAIDEKVVSTIHVTPEDGFSYASFEAVGLDPNRVRLNELVSRVFACFGPTEFTIAVHCGGSSMGSWAELTGSVDGYRCERAIEQDLPGGGFIVYQSFMKVRSSSSIFSPKLVLGSWINEEKTEKEADEYGFESEDGEEGKVMGCKEEEGGHQHGFEEEQRKVLLVV</sequence>
<dbReference type="GO" id="GO:0005829">
    <property type="term" value="C:cytosol"/>
    <property type="evidence" value="ECO:0000318"/>
    <property type="project" value="GO_Central"/>
</dbReference>
<dbReference type="GO" id="GO:0008295">
    <property type="term" value="P:spermidine biosynthetic process"/>
    <property type="evidence" value="ECO:0000318"/>
    <property type="project" value="GO_Central"/>
</dbReference>
<dbReference type="OMA" id="CERAIEQ"/>
<gene>
    <name evidence="16" type="ORF">AMTR_s00019p00109640</name>
</gene>
<evidence type="ECO:0000313" key="17">
    <source>
        <dbReference type="Proteomes" id="UP000017836"/>
    </source>
</evidence>
<feature type="compositionally biased region" description="Acidic residues" evidence="15">
    <location>
        <begin position="358"/>
        <end position="370"/>
    </location>
</feature>
<dbReference type="Pfam" id="PF01536">
    <property type="entry name" value="SAM_decarbox"/>
    <property type="match status" value="1"/>
</dbReference>
<evidence type="ECO:0000256" key="10">
    <source>
        <dbReference type="ARBA" id="ARBA00023145"/>
    </source>
</evidence>
<evidence type="ECO:0000256" key="11">
    <source>
        <dbReference type="ARBA" id="ARBA00023239"/>
    </source>
</evidence>
<dbReference type="PANTHER" id="PTHR11570:SF0">
    <property type="entry name" value="S-ADENOSYLMETHIONINE DECARBOXYLASE PROENZYME"/>
    <property type="match status" value="1"/>
</dbReference>
<evidence type="ECO:0000256" key="3">
    <source>
        <dbReference type="ARBA" id="ARBA00008466"/>
    </source>
</evidence>
<dbReference type="Gene3D" id="3.30.360.50">
    <property type="entry name" value="S-adenosylmethionine decarboxylase"/>
    <property type="match status" value="1"/>
</dbReference>
<name>W1PB32_AMBTC</name>
<comment type="cofactor">
    <cofactor evidence="1">
        <name>pyruvate</name>
        <dbReference type="ChEBI" id="CHEBI:15361"/>
    </cofactor>
</comment>
<dbReference type="EMBL" id="KI393807">
    <property type="protein sequence ID" value="ERN07117.1"/>
    <property type="molecule type" value="Genomic_DNA"/>
</dbReference>
<dbReference type="InterPro" id="IPR001985">
    <property type="entry name" value="S-AdoMet_decarboxylase_euk"/>
</dbReference>
<dbReference type="AlphaFoldDB" id="W1PB32"/>
<keyword evidence="5" id="KW-0949">S-adenosyl-L-methionine</keyword>
<dbReference type="FunFam" id="3.60.90.10:FF:000002">
    <property type="entry name" value="S-adenosylmethionine decarboxylase proenzyme"/>
    <property type="match status" value="1"/>
</dbReference>
<evidence type="ECO:0000313" key="16">
    <source>
        <dbReference type="EMBL" id="ERN07117.1"/>
    </source>
</evidence>
<evidence type="ECO:0000256" key="12">
    <source>
        <dbReference type="ARBA" id="ARBA00023270"/>
    </source>
</evidence>
<dbReference type="NCBIfam" id="TIGR00535">
    <property type="entry name" value="SAM_DCase"/>
    <property type="match status" value="1"/>
</dbReference>
<comment type="pathway">
    <text evidence="2">Amine and polyamine biosynthesis; S-adenosylmethioninamine biosynthesis; S-adenosylmethioninamine from S-adenosyl-L-methionine: step 1/1.</text>
</comment>
<dbReference type="InterPro" id="IPR018166">
    <property type="entry name" value="S-AdoMet_deCO2ase_CS"/>
</dbReference>
<organism evidence="16 17">
    <name type="scientific">Amborella trichopoda</name>
    <dbReference type="NCBI Taxonomy" id="13333"/>
    <lineage>
        <taxon>Eukaryota</taxon>
        <taxon>Viridiplantae</taxon>
        <taxon>Streptophyta</taxon>
        <taxon>Embryophyta</taxon>
        <taxon>Tracheophyta</taxon>
        <taxon>Spermatophyta</taxon>
        <taxon>Magnoliopsida</taxon>
        <taxon>Amborellales</taxon>
        <taxon>Amborellaceae</taxon>
        <taxon>Amborella</taxon>
    </lineage>
</organism>